<dbReference type="AlphaFoldDB" id="A0A8S9THT4"/>
<feature type="region of interest" description="Disordered" evidence="1">
    <location>
        <begin position="343"/>
        <end position="363"/>
    </location>
</feature>
<reference evidence="2" key="1">
    <citation type="submission" date="2020-03" db="EMBL/GenBank/DDBJ databases">
        <title>Hybrid Assembly of Korean Phytophthora infestans isolates.</title>
        <authorList>
            <person name="Prokchorchik M."/>
            <person name="Lee Y."/>
            <person name="Seo J."/>
            <person name="Cho J.-H."/>
            <person name="Park Y.-E."/>
            <person name="Jang D.-C."/>
            <person name="Im J.-S."/>
            <person name="Choi J.-G."/>
            <person name="Park H.-J."/>
            <person name="Lee G.-B."/>
            <person name="Lee Y.-G."/>
            <person name="Hong S.-Y."/>
            <person name="Cho K."/>
            <person name="Sohn K.H."/>
        </authorList>
    </citation>
    <scope>NUCLEOTIDE SEQUENCE</scope>
    <source>
        <strain evidence="2">KR_2_A2</strain>
    </source>
</reference>
<organism evidence="2 3">
    <name type="scientific">Phytophthora infestans</name>
    <name type="common">Potato late blight agent</name>
    <name type="synonym">Botrytis infestans</name>
    <dbReference type="NCBI Taxonomy" id="4787"/>
    <lineage>
        <taxon>Eukaryota</taxon>
        <taxon>Sar</taxon>
        <taxon>Stramenopiles</taxon>
        <taxon>Oomycota</taxon>
        <taxon>Peronosporomycetes</taxon>
        <taxon>Peronosporales</taxon>
        <taxon>Peronosporaceae</taxon>
        <taxon>Phytophthora</taxon>
    </lineage>
</organism>
<gene>
    <name evidence="2" type="ORF">GN958_ATG22523</name>
</gene>
<sequence>MSESSIVALLNSFPSDGSEDALRGALAGYLARDLRTACSSLRIQPQGKARSNQNNKAGYITLLCEYWQARQDGVAVTASDPPKPDVPSASTRRTKHCFFRLANVIFSESFAVRLHEMDASPSRYALDVGAVNAYNNFWQDVEAAFASKNPEFDSLVVNRVEYAGINPSLAPQHYAVKLREMWRMATGNYTTSLANSRQSGTHTSDFFDFCAGKLEALYLHDWLRRRPSMLSTVERKLPKRARLDTLESSGEIDSTAAAGNDQNVSTPAKKRLKVLDRIADLLESQKHAEQESNLSSSLQKARVVKEWASAIEILTRTGDASDTVHSIRAAIDKVMKSAAAELAEEHQDAEGDEALLGDSPVEM</sequence>
<dbReference type="Proteomes" id="UP000704712">
    <property type="component" value="Unassembled WGS sequence"/>
</dbReference>
<dbReference type="EMBL" id="JAACNO010003142">
    <property type="protein sequence ID" value="KAF4128285.1"/>
    <property type="molecule type" value="Genomic_DNA"/>
</dbReference>
<evidence type="ECO:0000313" key="3">
    <source>
        <dbReference type="Proteomes" id="UP000704712"/>
    </source>
</evidence>
<accession>A0A8S9THT4</accession>
<evidence type="ECO:0000256" key="1">
    <source>
        <dbReference type="SAM" id="MobiDB-lite"/>
    </source>
</evidence>
<evidence type="ECO:0000313" key="2">
    <source>
        <dbReference type="EMBL" id="KAF4128285.1"/>
    </source>
</evidence>
<protein>
    <submittedName>
        <fullName evidence="2">Uncharacterized protein</fullName>
    </submittedName>
</protein>
<comment type="caution">
    <text evidence="2">The sequence shown here is derived from an EMBL/GenBank/DDBJ whole genome shotgun (WGS) entry which is preliminary data.</text>
</comment>
<name>A0A8S9THT4_PHYIN</name>
<proteinExistence type="predicted"/>